<dbReference type="PANTHER" id="PTHR10622">
    <property type="entry name" value="HET DOMAIN-CONTAINING PROTEIN"/>
    <property type="match status" value="1"/>
</dbReference>
<keyword evidence="3" id="KW-1185">Reference proteome</keyword>
<dbReference type="EMBL" id="KN839909">
    <property type="protein sequence ID" value="KIJ58831.1"/>
    <property type="molecule type" value="Genomic_DNA"/>
</dbReference>
<dbReference type="HOGENOM" id="CLU_000288_138_1_1"/>
<evidence type="ECO:0000313" key="3">
    <source>
        <dbReference type="Proteomes" id="UP000053820"/>
    </source>
</evidence>
<evidence type="ECO:0000259" key="1">
    <source>
        <dbReference type="Pfam" id="PF06985"/>
    </source>
</evidence>
<dbReference type="OrthoDB" id="5122891at2759"/>
<organism evidence="2 3">
    <name type="scientific">Hydnomerulius pinastri MD-312</name>
    <dbReference type="NCBI Taxonomy" id="994086"/>
    <lineage>
        <taxon>Eukaryota</taxon>
        <taxon>Fungi</taxon>
        <taxon>Dikarya</taxon>
        <taxon>Basidiomycota</taxon>
        <taxon>Agaricomycotina</taxon>
        <taxon>Agaricomycetes</taxon>
        <taxon>Agaricomycetidae</taxon>
        <taxon>Boletales</taxon>
        <taxon>Boletales incertae sedis</taxon>
        <taxon>Leucogyrophana</taxon>
    </lineage>
</organism>
<dbReference type="Proteomes" id="UP000053820">
    <property type="component" value="Unassembled WGS sequence"/>
</dbReference>
<dbReference type="PANTHER" id="PTHR10622:SF10">
    <property type="entry name" value="HET DOMAIN-CONTAINING PROTEIN"/>
    <property type="match status" value="1"/>
</dbReference>
<dbReference type="InterPro" id="IPR010730">
    <property type="entry name" value="HET"/>
</dbReference>
<feature type="domain" description="Heterokaryon incompatibility" evidence="1">
    <location>
        <begin position="85"/>
        <end position="171"/>
    </location>
</feature>
<gene>
    <name evidence="2" type="ORF">HYDPIDRAFT_119186</name>
</gene>
<reference evidence="2 3" key="1">
    <citation type="submission" date="2014-04" db="EMBL/GenBank/DDBJ databases">
        <title>Evolutionary Origins and Diversification of the Mycorrhizal Mutualists.</title>
        <authorList>
            <consortium name="DOE Joint Genome Institute"/>
            <consortium name="Mycorrhizal Genomics Consortium"/>
            <person name="Kohler A."/>
            <person name="Kuo A."/>
            <person name="Nagy L.G."/>
            <person name="Floudas D."/>
            <person name="Copeland A."/>
            <person name="Barry K.W."/>
            <person name="Cichocki N."/>
            <person name="Veneault-Fourrey C."/>
            <person name="LaButti K."/>
            <person name="Lindquist E.A."/>
            <person name="Lipzen A."/>
            <person name="Lundell T."/>
            <person name="Morin E."/>
            <person name="Murat C."/>
            <person name="Riley R."/>
            <person name="Ohm R."/>
            <person name="Sun H."/>
            <person name="Tunlid A."/>
            <person name="Henrissat B."/>
            <person name="Grigoriev I.V."/>
            <person name="Hibbett D.S."/>
            <person name="Martin F."/>
        </authorList>
    </citation>
    <scope>NUCLEOTIDE SEQUENCE [LARGE SCALE GENOMIC DNA]</scope>
    <source>
        <strain evidence="2 3">MD-312</strain>
    </source>
</reference>
<dbReference type="Pfam" id="PF06985">
    <property type="entry name" value="HET"/>
    <property type="match status" value="1"/>
</dbReference>
<dbReference type="AlphaFoldDB" id="A0A0C9W7J0"/>
<evidence type="ECO:0000313" key="2">
    <source>
        <dbReference type="EMBL" id="KIJ58831.1"/>
    </source>
</evidence>
<protein>
    <recommendedName>
        <fullName evidence="1">Heterokaryon incompatibility domain-containing protein</fullName>
    </recommendedName>
</protein>
<proteinExistence type="predicted"/>
<accession>A0A0C9W7J0</accession>
<name>A0A0C9W7J0_9AGAM</name>
<sequence length="524" mass="60280">MLLDEVQDIFNEYIYNEFPTHILHISDMKLLIREEVQQIFLPQMEAITEADIAGKEGRGLGWREMGSESHRTVIRQMIRERLPFAILSHRWLATGEPSFTDIKAGRMSKGPGFDKLSMFCRKAREYGCEYVWSDTCCIDKASSAELEEAIRSMFRWYRNAAVCIAYVAQTSTLDDLRSDPWFTRGWTLQELLAPKKIRFFGKDWMPLTKEPRNGNDKSNSDFVRVLSELTGIPQSDLTAFSPGCSRVYEKMLWASNRRTTRVEDVAYSLIGIFDISMPVAYGEGHWAFFRLMEAIIERCREPGVLAWAGNSSPYSVALPRSPSSYRSLDRHVAMSLKLVKPEFDWGSRFTHSTERRRGDRTFTMTKRGLQIKLLIIGVEMNSPYSLASGYAITTVTRGRPLSQVFGVDEDIVFRVKVESCESGTFQDIKIRCHPESLARYKDWAVGIVDYERTANEMEGHLYATEYMCLLLGRSNPAETNSWRDFEGWEKMETQSVPTVSCMKELRRPVETVWLWSSLVPRSTN</sequence>